<comment type="caution">
    <text evidence="2">The sequence shown here is derived from an EMBL/GenBank/DDBJ whole genome shotgun (WGS) entry which is preliminary data.</text>
</comment>
<sequence length="245" mass="26382">MSETPLRRLGFVQQGASYAYSYTGTAEKLYKTVRSFAPTFVEPHLATLEDKAVAITAPVVAQVQDLSEKALHIADDQVDCLLSTADKAVAGSKKGVADSLTGVKEMHEKNMQAYQAASNSYFEYIKGISDWAKDKLNPIKGGQLALDTLNAAIAKAQEATDPDVAAKMAMDAWSQFASVPVVAKVLETADPVTQSGLSSFYKLHDTLVSWPLYSKVVATGASTLSWAATTTPYKLGAQYMYPLVK</sequence>
<comment type="similarity">
    <text evidence="1">Belongs to the REF/SRPP family.</text>
</comment>
<dbReference type="EMBL" id="BLLF01000722">
    <property type="protein sequence ID" value="GFH14412.1"/>
    <property type="molecule type" value="Genomic_DNA"/>
</dbReference>
<organism evidence="2 3">
    <name type="scientific">Haematococcus lacustris</name>
    <name type="common">Green alga</name>
    <name type="synonym">Haematococcus pluvialis</name>
    <dbReference type="NCBI Taxonomy" id="44745"/>
    <lineage>
        <taxon>Eukaryota</taxon>
        <taxon>Viridiplantae</taxon>
        <taxon>Chlorophyta</taxon>
        <taxon>core chlorophytes</taxon>
        <taxon>Chlorophyceae</taxon>
        <taxon>CS clade</taxon>
        <taxon>Chlamydomonadales</taxon>
        <taxon>Haematococcaceae</taxon>
        <taxon>Haematococcus</taxon>
    </lineage>
</organism>
<protein>
    <submittedName>
        <fullName evidence="2">Oil globule associated protein</fullName>
    </submittedName>
</protein>
<feature type="non-terminal residue" evidence="2">
    <location>
        <position position="1"/>
    </location>
</feature>
<feature type="non-terminal residue" evidence="2">
    <location>
        <position position="245"/>
    </location>
</feature>
<dbReference type="AlphaFoldDB" id="A0A699ZFP5"/>
<dbReference type="Proteomes" id="UP000485058">
    <property type="component" value="Unassembled WGS sequence"/>
</dbReference>
<evidence type="ECO:0000256" key="1">
    <source>
        <dbReference type="ARBA" id="ARBA00009737"/>
    </source>
</evidence>
<dbReference type="Pfam" id="PF05755">
    <property type="entry name" value="REF"/>
    <property type="match status" value="1"/>
</dbReference>
<evidence type="ECO:0000313" key="3">
    <source>
        <dbReference type="Proteomes" id="UP000485058"/>
    </source>
</evidence>
<name>A0A699ZFP5_HAELA</name>
<dbReference type="InterPro" id="IPR008802">
    <property type="entry name" value="REF"/>
</dbReference>
<reference evidence="2 3" key="1">
    <citation type="submission" date="2020-02" db="EMBL/GenBank/DDBJ databases">
        <title>Draft genome sequence of Haematococcus lacustris strain NIES-144.</title>
        <authorList>
            <person name="Morimoto D."/>
            <person name="Nakagawa S."/>
            <person name="Yoshida T."/>
            <person name="Sawayama S."/>
        </authorList>
    </citation>
    <scope>NUCLEOTIDE SEQUENCE [LARGE SCALE GENOMIC DNA]</scope>
    <source>
        <strain evidence="2 3">NIES-144</strain>
    </source>
</reference>
<gene>
    <name evidence="2" type="ORF">HaLaN_10461</name>
</gene>
<evidence type="ECO:0000313" key="2">
    <source>
        <dbReference type="EMBL" id="GFH14412.1"/>
    </source>
</evidence>
<accession>A0A699ZFP5</accession>
<proteinExistence type="inferred from homology"/>
<keyword evidence="3" id="KW-1185">Reference proteome</keyword>